<evidence type="ECO:0000313" key="2">
    <source>
        <dbReference type="Proteomes" id="UP000031982"/>
    </source>
</evidence>
<name>A0ABR5AQY9_BACBA</name>
<sequence>MQPYTNEAAPYYQRDHKKLHDKCKKHLYQFIQVEMNDGAIYQGLLHSYDKNNMYIIMPNTNQPNTSNAPSMHTEDESRLYPFFGPFGLFGFPFYGIRGFGPFFPFFV</sequence>
<comment type="caution">
    <text evidence="1">The sequence shown here is derived from an EMBL/GenBank/DDBJ whole genome shotgun (WGS) entry which is preliminary data.</text>
</comment>
<keyword evidence="2" id="KW-1185">Reference proteome</keyword>
<reference evidence="1 2" key="1">
    <citation type="submission" date="2015-01" db="EMBL/GenBank/DDBJ databases">
        <title>Genome Assembly of Bacillus badius MTCC 1458.</title>
        <authorList>
            <person name="Verma A."/>
            <person name="Khatri I."/>
            <person name="Mual P."/>
            <person name="Subramanian S."/>
            <person name="Krishnamurthi S."/>
        </authorList>
    </citation>
    <scope>NUCLEOTIDE SEQUENCE [LARGE SCALE GENOMIC DNA]</scope>
    <source>
        <strain evidence="1 2">MTCC 1458</strain>
    </source>
</reference>
<protein>
    <submittedName>
        <fullName evidence="1">Uncharacterized protein</fullName>
    </submittedName>
</protein>
<dbReference type="Proteomes" id="UP000031982">
    <property type="component" value="Unassembled WGS sequence"/>
</dbReference>
<dbReference type="RefSeq" id="WP_041101009.1">
    <property type="nucleotide sequence ID" value="NZ_JARTHD010000019.1"/>
</dbReference>
<organism evidence="1 2">
    <name type="scientific">Bacillus badius</name>
    <dbReference type="NCBI Taxonomy" id="1455"/>
    <lineage>
        <taxon>Bacteria</taxon>
        <taxon>Bacillati</taxon>
        <taxon>Bacillota</taxon>
        <taxon>Bacilli</taxon>
        <taxon>Bacillales</taxon>
        <taxon>Bacillaceae</taxon>
        <taxon>Pseudobacillus</taxon>
    </lineage>
</organism>
<dbReference type="EMBL" id="JXLP01000017">
    <property type="protein sequence ID" value="KIL77170.1"/>
    <property type="molecule type" value="Genomic_DNA"/>
</dbReference>
<evidence type="ECO:0000313" key="1">
    <source>
        <dbReference type="EMBL" id="KIL77170.1"/>
    </source>
</evidence>
<proteinExistence type="predicted"/>
<accession>A0ABR5AQY9</accession>
<gene>
    <name evidence="1" type="ORF">SD77_1775</name>
</gene>